<dbReference type="Pfam" id="PF00472">
    <property type="entry name" value="RF-1"/>
    <property type="match status" value="1"/>
</dbReference>
<dbReference type="InterPro" id="IPR052104">
    <property type="entry name" value="Mito_Release_Factor_mL62"/>
</dbReference>
<evidence type="ECO:0000313" key="7">
    <source>
        <dbReference type="Proteomes" id="UP001558652"/>
    </source>
</evidence>
<name>A0ABD0Y220_9HEMI</name>
<reference evidence="6 7" key="1">
    <citation type="submission" date="2024-07" db="EMBL/GenBank/DDBJ databases">
        <title>Chromosome-level genome assembly of the water stick insect Ranatra chinensis (Heteroptera: Nepidae).</title>
        <authorList>
            <person name="Liu X."/>
        </authorList>
    </citation>
    <scope>NUCLEOTIDE SEQUENCE [LARGE SCALE GENOMIC DNA]</scope>
    <source>
        <strain evidence="6">Cailab_2021Rc</strain>
        <tissue evidence="6">Muscle</tissue>
    </source>
</reference>
<dbReference type="SUPFAM" id="SSF110916">
    <property type="entry name" value="Peptidyl-tRNA hydrolase domain-like"/>
    <property type="match status" value="1"/>
</dbReference>
<evidence type="ECO:0000256" key="1">
    <source>
        <dbReference type="ARBA" id="ARBA00013260"/>
    </source>
</evidence>
<comment type="caution">
    <text evidence="6">The sequence shown here is derived from an EMBL/GenBank/DDBJ whole genome shotgun (WGS) entry which is preliminary data.</text>
</comment>
<proteinExistence type="inferred from homology"/>
<dbReference type="PANTHER" id="PTHR11075:SF54">
    <property type="entry name" value="LARGE RIBOSOMAL SUBUNIT PROTEIN ML62"/>
    <property type="match status" value="1"/>
</dbReference>
<dbReference type="Gene3D" id="3.30.160.20">
    <property type="match status" value="1"/>
</dbReference>
<evidence type="ECO:0000259" key="5">
    <source>
        <dbReference type="PROSITE" id="PS00745"/>
    </source>
</evidence>
<feature type="non-terminal residue" evidence="6">
    <location>
        <position position="1"/>
    </location>
</feature>
<dbReference type="InterPro" id="IPR000352">
    <property type="entry name" value="Pep_chain_release_fac_I"/>
</dbReference>
<gene>
    <name evidence="6" type="ORF">AAG570_004578</name>
</gene>
<evidence type="ECO:0000313" key="6">
    <source>
        <dbReference type="EMBL" id="KAL1117252.1"/>
    </source>
</evidence>
<protein>
    <recommendedName>
        <fullName evidence="3">Large ribosomal subunit protein mL62</fullName>
        <ecNumber evidence="1">3.1.1.29</ecNumber>
    </recommendedName>
    <alternativeName>
        <fullName evidence="4">Peptidyl-tRNA hydrolase ICT1, mitochondrial</fullName>
    </alternativeName>
</protein>
<dbReference type="Proteomes" id="UP001558652">
    <property type="component" value="Unassembled WGS sequence"/>
</dbReference>
<keyword evidence="7" id="KW-1185">Reference proteome</keyword>
<dbReference type="PANTHER" id="PTHR11075">
    <property type="entry name" value="PEPTIDE CHAIN RELEASE FACTOR"/>
    <property type="match status" value="1"/>
</dbReference>
<feature type="domain" description="Prokaryotic-type class I peptide chain release factors" evidence="5">
    <location>
        <begin position="9"/>
        <end position="25"/>
    </location>
</feature>
<comment type="similarity">
    <text evidence="2">Belongs to the prokaryotic/mitochondrial release factor family. Mitochondrion-specific ribosomal protein mL62 subfamily.</text>
</comment>
<evidence type="ECO:0000256" key="4">
    <source>
        <dbReference type="ARBA" id="ARBA00041531"/>
    </source>
</evidence>
<accession>A0ABD0Y220</accession>
<dbReference type="GO" id="GO:0004045">
    <property type="term" value="F:peptidyl-tRNA hydrolase activity"/>
    <property type="evidence" value="ECO:0007669"/>
    <property type="project" value="UniProtKB-EC"/>
</dbReference>
<sequence>DELVVTYSRSSGAGGQHVNTTSSKVDIRFHIKSATWLNDDVKQKLLEMYKNKINKDGYLIVKSEKTRSQLYNQADAMASLREMIWRATIPARSAPSEETLHQIRARSEIK</sequence>
<dbReference type="AlphaFoldDB" id="A0ABD0Y220"/>
<evidence type="ECO:0000256" key="2">
    <source>
        <dbReference type="ARBA" id="ARBA00038225"/>
    </source>
</evidence>
<dbReference type="PROSITE" id="PS00745">
    <property type="entry name" value="RF_PROK_I"/>
    <property type="match status" value="1"/>
</dbReference>
<dbReference type="EMBL" id="JBFDAA010000016">
    <property type="protein sequence ID" value="KAL1117252.1"/>
    <property type="molecule type" value="Genomic_DNA"/>
</dbReference>
<dbReference type="EC" id="3.1.1.29" evidence="1"/>
<evidence type="ECO:0000256" key="3">
    <source>
        <dbReference type="ARBA" id="ARBA00039441"/>
    </source>
</evidence>
<organism evidence="6 7">
    <name type="scientific">Ranatra chinensis</name>
    <dbReference type="NCBI Taxonomy" id="642074"/>
    <lineage>
        <taxon>Eukaryota</taxon>
        <taxon>Metazoa</taxon>
        <taxon>Ecdysozoa</taxon>
        <taxon>Arthropoda</taxon>
        <taxon>Hexapoda</taxon>
        <taxon>Insecta</taxon>
        <taxon>Pterygota</taxon>
        <taxon>Neoptera</taxon>
        <taxon>Paraneoptera</taxon>
        <taxon>Hemiptera</taxon>
        <taxon>Heteroptera</taxon>
        <taxon>Panheteroptera</taxon>
        <taxon>Nepomorpha</taxon>
        <taxon>Nepidae</taxon>
        <taxon>Ranatrinae</taxon>
        <taxon>Ranatra</taxon>
    </lineage>
</organism>